<accession>A0ABS8ZU90</accession>
<feature type="transmembrane region" description="Helical" evidence="10">
    <location>
        <begin position="315"/>
        <end position="335"/>
    </location>
</feature>
<keyword evidence="6 10" id="KW-0812">Transmembrane</keyword>
<evidence type="ECO:0000256" key="1">
    <source>
        <dbReference type="ARBA" id="ARBA00004477"/>
    </source>
</evidence>
<evidence type="ECO:0000313" key="11">
    <source>
        <dbReference type="EMBL" id="MCE7010181.1"/>
    </source>
</evidence>
<keyword evidence="3" id="KW-0337">GPI-anchor biosynthesis</keyword>
<evidence type="ECO:0000256" key="10">
    <source>
        <dbReference type="SAM" id="Phobius"/>
    </source>
</evidence>
<dbReference type="Proteomes" id="UP001521150">
    <property type="component" value="Unassembled WGS sequence"/>
</dbReference>
<keyword evidence="8 10" id="KW-1133">Transmembrane helix</keyword>
<feature type="transmembrane region" description="Helical" evidence="10">
    <location>
        <begin position="20"/>
        <end position="42"/>
    </location>
</feature>
<feature type="transmembrane region" description="Helical" evidence="10">
    <location>
        <begin position="289"/>
        <end position="308"/>
    </location>
</feature>
<evidence type="ECO:0000256" key="3">
    <source>
        <dbReference type="ARBA" id="ARBA00022502"/>
    </source>
</evidence>
<proteinExistence type="predicted"/>
<comment type="subcellular location">
    <subcellularLocation>
        <location evidence="1">Endoplasmic reticulum membrane</location>
        <topology evidence="1">Multi-pass membrane protein</topology>
    </subcellularLocation>
</comment>
<feature type="transmembrane region" description="Helical" evidence="10">
    <location>
        <begin position="341"/>
        <end position="357"/>
    </location>
</feature>
<dbReference type="PANTHER" id="PTHR12468">
    <property type="entry name" value="GPI MANNOSYLTRANSFERASE 2"/>
    <property type="match status" value="1"/>
</dbReference>
<keyword evidence="7" id="KW-0256">Endoplasmic reticulum</keyword>
<feature type="transmembrane region" description="Helical" evidence="10">
    <location>
        <begin position="224"/>
        <end position="242"/>
    </location>
</feature>
<keyword evidence="4" id="KW-0328">Glycosyltransferase</keyword>
<evidence type="ECO:0000256" key="8">
    <source>
        <dbReference type="ARBA" id="ARBA00022989"/>
    </source>
</evidence>
<dbReference type="EMBL" id="JAJVCN010000004">
    <property type="protein sequence ID" value="MCE7010181.1"/>
    <property type="molecule type" value="Genomic_DNA"/>
</dbReference>
<gene>
    <name evidence="11" type="ORF">LWC34_46370</name>
</gene>
<evidence type="ECO:0000256" key="7">
    <source>
        <dbReference type="ARBA" id="ARBA00022824"/>
    </source>
</evidence>
<reference evidence="11 12" key="1">
    <citation type="submission" date="2021-12" db="EMBL/GenBank/DDBJ databases">
        <title>Genome sequence of Kibdelosporangium philippinense ATCC 49844.</title>
        <authorList>
            <person name="Fedorov E.A."/>
            <person name="Omeragic M."/>
            <person name="Shalygina K.F."/>
            <person name="Maclea K.S."/>
        </authorList>
    </citation>
    <scope>NUCLEOTIDE SEQUENCE [LARGE SCALE GENOMIC DNA]</scope>
    <source>
        <strain evidence="11 12">ATCC 49844</strain>
    </source>
</reference>
<evidence type="ECO:0000256" key="5">
    <source>
        <dbReference type="ARBA" id="ARBA00022679"/>
    </source>
</evidence>
<evidence type="ECO:0000256" key="6">
    <source>
        <dbReference type="ARBA" id="ARBA00022692"/>
    </source>
</evidence>
<keyword evidence="5" id="KW-0808">Transferase</keyword>
<feature type="transmembrane region" description="Helical" evidence="10">
    <location>
        <begin position="184"/>
        <end position="217"/>
    </location>
</feature>
<sequence length="390" mass="41491">MTTLAEPVVLARARFLTRPYVRAVAAYLAVRAFGVLVLALFADTTEHSLLDRLTAWDGQWYLAIADDGYGGITKGLVDAEGKLAPHTPLAFFPLYPLLLRVVAALTGTSTVFAGLLVSVLAGVAAACALFRLGRMAGGNPRVGLLLVVLWAGAPMAITLSMVYTEALFTAFAAWALVGVVERRWLLAALCCIGAGLTRPSAAVLIGVVALAAVVVFLRSQDKWQPLACAVVCPSGLLGYWAWVADRTGDIRGWFNLEWDGWRTKFDAGAESAEFIWDKLVTGASVMETLTVFILLLAAVSAALLPFVLRSRPGRWPLALFGIGMVILVAGTAGLPFAKTRFLLPGFVLLLPLAIGLANRRPATAIAGAAAFVLVGSWFSAYSLTGWHYAI</sequence>
<comment type="caution">
    <text evidence="11">The sequence shown here is derived from an EMBL/GenBank/DDBJ whole genome shotgun (WGS) entry which is preliminary data.</text>
</comment>
<feature type="transmembrane region" description="Helical" evidence="10">
    <location>
        <begin position="97"/>
        <end position="130"/>
    </location>
</feature>
<dbReference type="PANTHER" id="PTHR12468:SF2">
    <property type="entry name" value="GPI MANNOSYLTRANSFERASE 2"/>
    <property type="match status" value="1"/>
</dbReference>
<keyword evidence="9 10" id="KW-0472">Membrane</keyword>
<feature type="transmembrane region" description="Helical" evidence="10">
    <location>
        <begin position="364"/>
        <end position="384"/>
    </location>
</feature>
<evidence type="ECO:0000256" key="4">
    <source>
        <dbReference type="ARBA" id="ARBA00022676"/>
    </source>
</evidence>
<comment type="pathway">
    <text evidence="2">Glycolipid biosynthesis; glycosylphosphatidylinositol-anchor biosynthesis.</text>
</comment>
<evidence type="ECO:0008006" key="13">
    <source>
        <dbReference type="Google" id="ProtNLM"/>
    </source>
</evidence>
<dbReference type="RefSeq" id="WP_233731661.1">
    <property type="nucleotide sequence ID" value="NZ_JAJVCN010000004.1"/>
</dbReference>
<name>A0ABS8ZU90_9PSEU</name>
<dbReference type="InterPro" id="IPR007315">
    <property type="entry name" value="PIG-V/Gpi18"/>
</dbReference>
<evidence type="ECO:0000256" key="9">
    <source>
        <dbReference type="ARBA" id="ARBA00023136"/>
    </source>
</evidence>
<organism evidence="11 12">
    <name type="scientific">Kibdelosporangium philippinense</name>
    <dbReference type="NCBI Taxonomy" id="211113"/>
    <lineage>
        <taxon>Bacteria</taxon>
        <taxon>Bacillati</taxon>
        <taxon>Actinomycetota</taxon>
        <taxon>Actinomycetes</taxon>
        <taxon>Pseudonocardiales</taxon>
        <taxon>Pseudonocardiaceae</taxon>
        <taxon>Kibdelosporangium</taxon>
    </lineage>
</organism>
<evidence type="ECO:0000313" key="12">
    <source>
        <dbReference type="Proteomes" id="UP001521150"/>
    </source>
</evidence>
<keyword evidence="12" id="KW-1185">Reference proteome</keyword>
<feature type="transmembrane region" description="Helical" evidence="10">
    <location>
        <begin position="142"/>
        <end position="164"/>
    </location>
</feature>
<evidence type="ECO:0000256" key="2">
    <source>
        <dbReference type="ARBA" id="ARBA00004687"/>
    </source>
</evidence>
<protein>
    <recommendedName>
        <fullName evidence="13">Dolichyl-phosphate-mannose-protein mannosyltransferase</fullName>
    </recommendedName>
</protein>